<organism evidence="2 3">
    <name type="scientific">Plectus sambesii</name>
    <dbReference type="NCBI Taxonomy" id="2011161"/>
    <lineage>
        <taxon>Eukaryota</taxon>
        <taxon>Metazoa</taxon>
        <taxon>Ecdysozoa</taxon>
        <taxon>Nematoda</taxon>
        <taxon>Chromadorea</taxon>
        <taxon>Plectida</taxon>
        <taxon>Plectina</taxon>
        <taxon>Plectoidea</taxon>
        <taxon>Plectidae</taxon>
        <taxon>Plectus</taxon>
    </lineage>
</organism>
<dbReference type="AlphaFoldDB" id="A0A914V048"/>
<dbReference type="Pfam" id="PF10282">
    <property type="entry name" value="Lactonase"/>
    <property type="match status" value="1"/>
</dbReference>
<name>A0A914V048_9BILA</name>
<proteinExistence type="inferred from homology"/>
<reference evidence="3" key="1">
    <citation type="submission" date="2022-11" db="UniProtKB">
        <authorList>
            <consortium name="WormBaseParasite"/>
        </authorList>
    </citation>
    <scope>IDENTIFICATION</scope>
</reference>
<dbReference type="SUPFAM" id="SSF51004">
    <property type="entry name" value="C-terminal (heme d1) domain of cytochrome cd1-nitrite reductase"/>
    <property type="match status" value="1"/>
</dbReference>
<dbReference type="InterPro" id="IPR015943">
    <property type="entry name" value="WD40/YVTN_repeat-like_dom_sf"/>
</dbReference>
<evidence type="ECO:0000256" key="1">
    <source>
        <dbReference type="ARBA" id="ARBA00005564"/>
    </source>
</evidence>
<comment type="similarity">
    <text evidence="1">Belongs to the cycloisomerase 2 family.</text>
</comment>
<dbReference type="PANTHER" id="PTHR30344:SF1">
    <property type="entry name" value="6-PHOSPHOGLUCONOLACTONASE"/>
    <property type="match status" value="1"/>
</dbReference>
<protein>
    <submittedName>
        <fullName evidence="3">6-phosphogluconolactonase</fullName>
    </submittedName>
</protein>
<dbReference type="WBParaSite" id="PSAMB.scaffold13528size2230.g35534.t1">
    <property type="protein sequence ID" value="PSAMB.scaffold13528size2230.g35534.t1"/>
    <property type="gene ID" value="PSAMB.scaffold13528size2230.g35534"/>
</dbReference>
<evidence type="ECO:0000313" key="3">
    <source>
        <dbReference type="WBParaSite" id="PSAMB.scaffold13528size2230.g35534.t1"/>
    </source>
</evidence>
<sequence>MKVLYAGTYTQREPHVDGKGKGIYSFELNADIAERRLEVKPLGVTELLSPTFLAISSDKRHLLAVSETGDEVGNALTVYRIKEDGQLTKTSQCDAKGRGACYAAMTGDSFVLGANYNSGSAWVCALREESADRSVTAEMVGFAQLKHFTSVDPARQEAAHAHCAIALHGTNQVYVADLGADRIYQFDLGSKGELQASAVPHIDLPAGCGPRHLVIHPNGRFLFALCELSSTLLAFAIVDDADGHRTLKPVGAPMSTVAVDEKDAFIGPNDAGQNAAHVQMSPDGLFVYCSNRGVFNSIAIFRVDAHTGALKFVAHESSRGLIPRGFIIDPSGSMLFVANQNSDNIFPFWRDSSHGTLTFAGQEIHCPTPVVLEIVDI</sequence>
<accession>A0A914V048</accession>
<keyword evidence="2" id="KW-1185">Reference proteome</keyword>
<dbReference type="Proteomes" id="UP000887566">
    <property type="component" value="Unplaced"/>
</dbReference>
<dbReference type="PANTHER" id="PTHR30344">
    <property type="entry name" value="6-PHOSPHOGLUCONOLACTONASE-RELATED"/>
    <property type="match status" value="1"/>
</dbReference>
<dbReference type="InterPro" id="IPR019405">
    <property type="entry name" value="Lactonase_7-beta_prop"/>
</dbReference>
<dbReference type="InterPro" id="IPR050282">
    <property type="entry name" value="Cycloisomerase_2"/>
</dbReference>
<dbReference type="Gene3D" id="2.130.10.10">
    <property type="entry name" value="YVTN repeat-like/Quinoprotein amine dehydrogenase"/>
    <property type="match status" value="1"/>
</dbReference>
<dbReference type="GO" id="GO:0017057">
    <property type="term" value="F:6-phosphogluconolactonase activity"/>
    <property type="evidence" value="ECO:0007669"/>
    <property type="project" value="TreeGrafter"/>
</dbReference>
<evidence type="ECO:0000313" key="2">
    <source>
        <dbReference type="Proteomes" id="UP000887566"/>
    </source>
</evidence>
<dbReference type="InterPro" id="IPR011048">
    <property type="entry name" value="Haem_d1_sf"/>
</dbReference>